<name>A0A915IZB4_ROMCU</name>
<dbReference type="WBParaSite" id="nRc.2.0.1.t19179-RA">
    <property type="protein sequence ID" value="nRc.2.0.1.t19179-RA"/>
    <property type="gene ID" value="nRc.2.0.1.g19179"/>
</dbReference>
<evidence type="ECO:0000313" key="1">
    <source>
        <dbReference type="Proteomes" id="UP000887565"/>
    </source>
</evidence>
<proteinExistence type="predicted"/>
<protein>
    <submittedName>
        <fullName evidence="2">Uncharacterized protein</fullName>
    </submittedName>
</protein>
<dbReference type="Proteomes" id="UP000887565">
    <property type="component" value="Unplaced"/>
</dbReference>
<dbReference type="AlphaFoldDB" id="A0A915IZB4"/>
<keyword evidence="1" id="KW-1185">Reference proteome</keyword>
<sequence>MMHWALIWEWTPFLGPSTLDAKLRFLYLASNIALDATLGQTPKVSYSVFAASVILERIEKFGAFLKTSVYGFLSLRSFYLKRNPTQADQGIYKIVATNSRACGYEAKSVDGKLSAVCSGLLPVWLTAIYAIPSIIHSNTHQQFSNADEKLAIITFQPESLPLFFLFFEKSSKIRISKTTAIVINRLFENRTNNIILYDFRTTIDAASLFFQHEPYIRRISKKLEILTISLLFIAISYVSPVEKRFGNDFQGI</sequence>
<organism evidence="1 2">
    <name type="scientific">Romanomermis culicivorax</name>
    <name type="common">Nematode worm</name>
    <dbReference type="NCBI Taxonomy" id="13658"/>
    <lineage>
        <taxon>Eukaryota</taxon>
        <taxon>Metazoa</taxon>
        <taxon>Ecdysozoa</taxon>
        <taxon>Nematoda</taxon>
        <taxon>Enoplea</taxon>
        <taxon>Dorylaimia</taxon>
        <taxon>Mermithida</taxon>
        <taxon>Mermithoidea</taxon>
        <taxon>Mermithidae</taxon>
        <taxon>Romanomermis</taxon>
    </lineage>
</organism>
<reference evidence="2" key="1">
    <citation type="submission" date="2022-11" db="UniProtKB">
        <authorList>
            <consortium name="WormBaseParasite"/>
        </authorList>
    </citation>
    <scope>IDENTIFICATION</scope>
</reference>
<evidence type="ECO:0000313" key="2">
    <source>
        <dbReference type="WBParaSite" id="nRc.2.0.1.t19179-RA"/>
    </source>
</evidence>
<accession>A0A915IZB4</accession>